<dbReference type="EC" id="3.2.1.14" evidence="2"/>
<dbReference type="InterPro" id="IPR011583">
    <property type="entry name" value="Chitinase_II/V-like_cat"/>
</dbReference>
<evidence type="ECO:0000256" key="5">
    <source>
        <dbReference type="ARBA" id="ARBA00023295"/>
    </source>
</evidence>
<evidence type="ECO:0000256" key="9">
    <source>
        <dbReference type="SAM" id="SignalP"/>
    </source>
</evidence>
<dbReference type="Pfam" id="PF00704">
    <property type="entry name" value="Glyco_hydro_18"/>
    <property type="match status" value="1"/>
</dbReference>
<keyword evidence="4" id="KW-0146">Chitin degradation</keyword>
<name>A0A1T4RCF9_9BACT</name>
<feature type="chain" id="PRO_5013250520" description="chitinase" evidence="9">
    <location>
        <begin position="19"/>
        <end position="371"/>
    </location>
</feature>
<evidence type="ECO:0000256" key="1">
    <source>
        <dbReference type="ARBA" id="ARBA00000822"/>
    </source>
</evidence>
<dbReference type="GO" id="GO:0005975">
    <property type="term" value="P:carbohydrate metabolic process"/>
    <property type="evidence" value="ECO:0007669"/>
    <property type="project" value="InterPro"/>
</dbReference>
<feature type="signal peptide" evidence="9">
    <location>
        <begin position="1"/>
        <end position="18"/>
    </location>
</feature>
<evidence type="ECO:0000256" key="2">
    <source>
        <dbReference type="ARBA" id="ARBA00012729"/>
    </source>
</evidence>
<dbReference type="OrthoDB" id="9775889at2"/>
<dbReference type="Gene3D" id="3.20.20.80">
    <property type="entry name" value="Glycosidases"/>
    <property type="match status" value="1"/>
</dbReference>
<dbReference type="GO" id="GO:0006032">
    <property type="term" value="P:chitin catabolic process"/>
    <property type="evidence" value="ECO:0007669"/>
    <property type="project" value="UniProtKB-KW"/>
</dbReference>
<keyword evidence="4" id="KW-0624">Polysaccharide degradation</keyword>
<dbReference type="Proteomes" id="UP000190888">
    <property type="component" value="Unassembled WGS sequence"/>
</dbReference>
<keyword evidence="5 6" id="KW-0326">Glycosidase</keyword>
<keyword evidence="8" id="KW-0175">Coiled coil</keyword>
<sequence>MRTLLFYSLLLLCIQAQAGILSAKPKPVVIGYVAGYSGLVKTENIDAGKLTHINYAFVDVKDNRAWLRNERTDTVNFRKLNLLKQINPDLRIMISIGGWSWSRNFSDAALTDSSRQAFAASAVHIIATNGLDGIDIDWEYPGMRGDAGHIFRPEDKGNFTLLMAALRQELDKLQSETKRYYQLTAAVGGFNSFIDHTEMGKVQQYLDYINLMTYDYGGGRLSAHHTNLYAPAYSNTANSAEKAIEAYKAAGVPAGKLVMGIAFYGRGWQLETTDQKGLQQKVTGSFRAGGFSLIKDSLENRKGYKTYWDKKAKAPYLLNTAEKKFISYDNERSVKLKCSYVKKQAMGGVMFWEYSSDPKGYLLNTIYRSFR</sequence>
<evidence type="ECO:0000256" key="6">
    <source>
        <dbReference type="RuleBase" id="RU000489"/>
    </source>
</evidence>
<evidence type="ECO:0000256" key="8">
    <source>
        <dbReference type="SAM" id="Coils"/>
    </source>
</evidence>
<feature type="domain" description="GH18" evidence="10">
    <location>
        <begin position="27"/>
        <end position="371"/>
    </location>
</feature>
<dbReference type="STRING" id="413434.SAMN04488132_111120"/>
<dbReference type="InterPro" id="IPR029070">
    <property type="entry name" value="Chitinase_insertion_sf"/>
</dbReference>
<dbReference type="PANTHER" id="PTHR11177:SF317">
    <property type="entry name" value="CHITINASE 12-RELATED"/>
    <property type="match status" value="1"/>
</dbReference>
<keyword evidence="3 6" id="KW-0378">Hydrolase</keyword>
<dbReference type="SMART" id="SM00636">
    <property type="entry name" value="Glyco_18"/>
    <property type="match status" value="1"/>
</dbReference>
<dbReference type="CDD" id="cd06548">
    <property type="entry name" value="GH18_chitinase"/>
    <property type="match status" value="1"/>
</dbReference>
<keyword evidence="9" id="KW-0732">Signal</keyword>
<evidence type="ECO:0000256" key="4">
    <source>
        <dbReference type="ARBA" id="ARBA00023024"/>
    </source>
</evidence>
<comment type="catalytic activity">
    <reaction evidence="1">
        <text>Random endo-hydrolysis of N-acetyl-beta-D-glucosaminide (1-&gt;4)-beta-linkages in chitin and chitodextrins.</text>
        <dbReference type="EC" id="3.2.1.14"/>
    </reaction>
</comment>
<gene>
    <name evidence="11" type="ORF">SAMN04488132_111120</name>
</gene>
<dbReference type="SUPFAM" id="SSF51445">
    <property type="entry name" value="(Trans)glycosidases"/>
    <property type="match status" value="1"/>
</dbReference>
<evidence type="ECO:0000313" key="12">
    <source>
        <dbReference type="Proteomes" id="UP000190888"/>
    </source>
</evidence>
<dbReference type="SUPFAM" id="SSF54556">
    <property type="entry name" value="Chitinase insertion domain"/>
    <property type="match status" value="1"/>
</dbReference>
<dbReference type="InterPro" id="IPR017853">
    <property type="entry name" value="GH"/>
</dbReference>
<evidence type="ECO:0000256" key="3">
    <source>
        <dbReference type="ARBA" id="ARBA00022801"/>
    </source>
</evidence>
<dbReference type="InterPro" id="IPR001579">
    <property type="entry name" value="Glyco_hydro_18_chit_AS"/>
</dbReference>
<evidence type="ECO:0000313" key="11">
    <source>
        <dbReference type="EMBL" id="SKA13684.1"/>
    </source>
</evidence>
<dbReference type="RefSeq" id="WP_078832500.1">
    <property type="nucleotide sequence ID" value="NZ_FUWH01000011.1"/>
</dbReference>
<dbReference type="PROSITE" id="PS51910">
    <property type="entry name" value="GH18_2"/>
    <property type="match status" value="1"/>
</dbReference>
<comment type="similarity">
    <text evidence="7">Belongs to the glycosyl hydrolase 18 family.</text>
</comment>
<dbReference type="Gene3D" id="3.10.50.10">
    <property type="match status" value="1"/>
</dbReference>
<dbReference type="InterPro" id="IPR050314">
    <property type="entry name" value="Glycosyl_Hydrlase_18"/>
</dbReference>
<dbReference type="AlphaFoldDB" id="A0A1T4RCF9"/>
<feature type="coiled-coil region" evidence="8">
    <location>
        <begin position="156"/>
        <end position="183"/>
    </location>
</feature>
<dbReference type="GO" id="GO:0008061">
    <property type="term" value="F:chitin binding"/>
    <property type="evidence" value="ECO:0007669"/>
    <property type="project" value="InterPro"/>
</dbReference>
<keyword evidence="12" id="KW-1185">Reference proteome</keyword>
<dbReference type="GO" id="GO:0008843">
    <property type="term" value="F:endochitinase activity"/>
    <property type="evidence" value="ECO:0007669"/>
    <property type="project" value="UniProtKB-EC"/>
</dbReference>
<keyword evidence="4" id="KW-0119">Carbohydrate metabolism</keyword>
<dbReference type="InterPro" id="IPR001223">
    <property type="entry name" value="Glyco_hydro18_cat"/>
</dbReference>
<evidence type="ECO:0000259" key="10">
    <source>
        <dbReference type="PROSITE" id="PS51910"/>
    </source>
</evidence>
<evidence type="ECO:0000256" key="7">
    <source>
        <dbReference type="RuleBase" id="RU004453"/>
    </source>
</evidence>
<dbReference type="EMBL" id="FUWH01000011">
    <property type="protein sequence ID" value="SKA13684.1"/>
    <property type="molecule type" value="Genomic_DNA"/>
</dbReference>
<reference evidence="11 12" key="1">
    <citation type="submission" date="2017-02" db="EMBL/GenBank/DDBJ databases">
        <authorList>
            <person name="Peterson S.W."/>
        </authorList>
    </citation>
    <scope>NUCLEOTIDE SEQUENCE [LARGE SCALE GENOMIC DNA]</scope>
    <source>
        <strain evidence="11 12">DSM 22335</strain>
    </source>
</reference>
<protein>
    <recommendedName>
        <fullName evidence="2">chitinase</fullName>
        <ecNumber evidence="2">3.2.1.14</ecNumber>
    </recommendedName>
</protein>
<organism evidence="11 12">
    <name type="scientific">Sediminibacterium ginsengisoli</name>
    <dbReference type="NCBI Taxonomy" id="413434"/>
    <lineage>
        <taxon>Bacteria</taxon>
        <taxon>Pseudomonadati</taxon>
        <taxon>Bacteroidota</taxon>
        <taxon>Chitinophagia</taxon>
        <taxon>Chitinophagales</taxon>
        <taxon>Chitinophagaceae</taxon>
        <taxon>Sediminibacterium</taxon>
    </lineage>
</organism>
<dbReference type="PROSITE" id="PS01095">
    <property type="entry name" value="GH18_1"/>
    <property type="match status" value="1"/>
</dbReference>
<dbReference type="PANTHER" id="PTHR11177">
    <property type="entry name" value="CHITINASE"/>
    <property type="match status" value="1"/>
</dbReference>
<proteinExistence type="inferred from homology"/>
<accession>A0A1T4RCF9</accession>